<comment type="caution">
    <text evidence="1">The sequence shown here is derived from an EMBL/GenBank/DDBJ whole genome shotgun (WGS) entry which is preliminary data.</text>
</comment>
<gene>
    <name evidence="1" type="ORF">C122C_0130</name>
</gene>
<name>A0ABM9V5V3_9LACO</name>
<evidence type="ECO:0008006" key="3">
    <source>
        <dbReference type="Google" id="ProtNLM"/>
    </source>
</evidence>
<evidence type="ECO:0000313" key="1">
    <source>
        <dbReference type="EMBL" id="CUW15041.1"/>
    </source>
</evidence>
<sequence>MEHLSQLSDELKRVLAAGNLEEISPMLSPYITEIRKNIGFLLGNYKSIRTHAINRDKELNSLLNQLSWIK</sequence>
<protein>
    <recommendedName>
        <fullName evidence="3">Bacteriocin immunity protein</fullName>
    </recommendedName>
</protein>
<organism evidence="1 2">
    <name type="scientific">Leuconostoc gasicomitatum</name>
    <dbReference type="NCBI Taxonomy" id="115778"/>
    <lineage>
        <taxon>Bacteria</taxon>
        <taxon>Bacillati</taxon>
        <taxon>Bacillota</taxon>
        <taxon>Bacilli</taxon>
        <taxon>Lactobacillales</taxon>
        <taxon>Lactobacillaceae</taxon>
        <taxon>Leuconostoc</taxon>
        <taxon>Leuconostoc gelidum group</taxon>
    </lineage>
</organism>
<accession>A0ABM9V5V3</accession>
<keyword evidence="2" id="KW-1185">Reference proteome</keyword>
<proteinExistence type="predicted"/>
<dbReference type="Proteomes" id="UP000199271">
    <property type="component" value="Unassembled WGS sequence"/>
</dbReference>
<reference evidence="1 2" key="1">
    <citation type="submission" date="2015-12" db="EMBL/GenBank/DDBJ databases">
        <authorList>
            <person name="Andreevskaya M."/>
        </authorList>
    </citation>
    <scope>NUCLEOTIDE SEQUENCE [LARGE SCALE GENOMIC DNA]</scope>
    <source>
        <strain evidence="1 2">C122c</strain>
    </source>
</reference>
<evidence type="ECO:0000313" key="2">
    <source>
        <dbReference type="Proteomes" id="UP000199271"/>
    </source>
</evidence>
<dbReference type="EMBL" id="FBSY01000015">
    <property type="protein sequence ID" value="CUW15041.1"/>
    <property type="molecule type" value="Genomic_DNA"/>
</dbReference>